<keyword evidence="2" id="KW-0472">Membrane</keyword>
<accession>A0A4V1M6F8</accession>
<dbReference type="AlphaFoldDB" id="A0A4V1M6F8"/>
<keyword evidence="1" id="KW-0175">Coiled coil</keyword>
<keyword evidence="2" id="KW-1133">Transmembrane helix</keyword>
<gene>
    <name evidence="3" type="ORF">ESB00_04955</name>
</gene>
<keyword evidence="2" id="KW-0812">Transmembrane</keyword>
<protein>
    <submittedName>
        <fullName evidence="3">Uncharacterized protein</fullName>
    </submittedName>
</protein>
<comment type="caution">
    <text evidence="3">The sequence shown here is derived from an EMBL/GenBank/DDBJ whole genome shotgun (WGS) entry which is preliminary data.</text>
</comment>
<evidence type="ECO:0000313" key="3">
    <source>
        <dbReference type="EMBL" id="RXK55249.1"/>
    </source>
</evidence>
<dbReference type="Proteomes" id="UP000290218">
    <property type="component" value="Unassembled WGS sequence"/>
</dbReference>
<keyword evidence="4" id="KW-1185">Reference proteome</keyword>
<evidence type="ECO:0000256" key="2">
    <source>
        <dbReference type="SAM" id="Phobius"/>
    </source>
</evidence>
<reference evidence="3 4" key="1">
    <citation type="submission" date="2019-01" db="EMBL/GenBank/DDBJ databases">
        <title>Lacunisphaera sp. strain TWA-58.</title>
        <authorList>
            <person name="Chen W.-M."/>
        </authorList>
    </citation>
    <scope>NUCLEOTIDE SEQUENCE [LARGE SCALE GENOMIC DNA]</scope>
    <source>
        <strain evidence="3 4">TWA-58</strain>
    </source>
</reference>
<dbReference type="RefSeq" id="WP_129046613.1">
    <property type="nucleotide sequence ID" value="NZ_SDHX01000001.1"/>
</dbReference>
<sequence>MWQKFKEQIPAVILTAALIIGAAFWFNQKTVTELTAKQQKEIADLRDQTNAEMKANAEETRRHIEAVNQLLKDAISKRSADVFMTEEEVAKLNAEKVDALAEAIAKKVQPYNPLPKTPEEAERMQNEQVDKVSSRMAEKISPILAEMASDQNLTRESINNYSQRISDQISGVLTAEMARNQELNTQLLASQTVAQDSMKLSKELVALYLSSFKDQGLVTRLLSLPANVVRDAANMSIVNSTERKKMEERLVSEMNALDKRLTEIQAATPKK</sequence>
<evidence type="ECO:0000256" key="1">
    <source>
        <dbReference type="SAM" id="Coils"/>
    </source>
</evidence>
<organism evidence="3 4">
    <name type="scientific">Oleiharenicola lentus</name>
    <dbReference type="NCBI Taxonomy" id="2508720"/>
    <lineage>
        <taxon>Bacteria</taxon>
        <taxon>Pseudomonadati</taxon>
        <taxon>Verrucomicrobiota</taxon>
        <taxon>Opitutia</taxon>
        <taxon>Opitutales</taxon>
        <taxon>Opitutaceae</taxon>
        <taxon>Oleiharenicola</taxon>
    </lineage>
</organism>
<proteinExistence type="predicted"/>
<feature type="coiled-coil region" evidence="1">
    <location>
        <begin position="50"/>
        <end position="77"/>
    </location>
</feature>
<dbReference type="EMBL" id="SDHX01000001">
    <property type="protein sequence ID" value="RXK55249.1"/>
    <property type="molecule type" value="Genomic_DNA"/>
</dbReference>
<dbReference type="OrthoDB" id="188247at2"/>
<feature type="transmembrane region" description="Helical" evidence="2">
    <location>
        <begin position="9"/>
        <end position="26"/>
    </location>
</feature>
<evidence type="ECO:0000313" key="4">
    <source>
        <dbReference type="Proteomes" id="UP000290218"/>
    </source>
</evidence>
<name>A0A4V1M6F8_9BACT</name>